<organism evidence="2 3">
    <name type="scientific">Saccharothrix longispora</name>
    <dbReference type="NCBI Taxonomy" id="33920"/>
    <lineage>
        <taxon>Bacteria</taxon>
        <taxon>Bacillati</taxon>
        <taxon>Actinomycetota</taxon>
        <taxon>Actinomycetes</taxon>
        <taxon>Pseudonocardiales</taxon>
        <taxon>Pseudonocardiaceae</taxon>
        <taxon>Saccharothrix</taxon>
    </lineage>
</organism>
<comment type="caution">
    <text evidence="2">The sequence shown here is derived from an EMBL/GenBank/DDBJ whole genome shotgun (WGS) entry which is preliminary data.</text>
</comment>
<accession>A0ABU1Q508</accession>
<dbReference type="RefSeq" id="WP_310311828.1">
    <property type="nucleotide sequence ID" value="NZ_BAAAXB010000001.1"/>
</dbReference>
<evidence type="ECO:0000256" key="1">
    <source>
        <dbReference type="SAM" id="MobiDB-lite"/>
    </source>
</evidence>
<gene>
    <name evidence="2" type="ORF">J2S66_006359</name>
</gene>
<keyword evidence="3" id="KW-1185">Reference proteome</keyword>
<sequence>MPVAVDAVERELIPDNPSTGVRQKADESSPGDARMVADPGRVARLLTAVTYIGRRNQAPGAHLAVFSRGGPACGGPGATGR</sequence>
<reference evidence="2 3" key="1">
    <citation type="submission" date="2023-07" db="EMBL/GenBank/DDBJ databases">
        <title>Sequencing the genomes of 1000 actinobacteria strains.</title>
        <authorList>
            <person name="Klenk H.-P."/>
        </authorList>
    </citation>
    <scope>NUCLEOTIDE SEQUENCE [LARGE SCALE GENOMIC DNA]</scope>
    <source>
        <strain evidence="2 3">DSM 43749</strain>
    </source>
</reference>
<dbReference type="Proteomes" id="UP001268819">
    <property type="component" value="Unassembled WGS sequence"/>
</dbReference>
<dbReference type="EMBL" id="JAVDSG010000001">
    <property type="protein sequence ID" value="MDR6597975.1"/>
    <property type="molecule type" value="Genomic_DNA"/>
</dbReference>
<evidence type="ECO:0000313" key="2">
    <source>
        <dbReference type="EMBL" id="MDR6597975.1"/>
    </source>
</evidence>
<protein>
    <submittedName>
        <fullName evidence="2">Uncharacterized protein</fullName>
    </submittedName>
</protein>
<feature type="region of interest" description="Disordered" evidence="1">
    <location>
        <begin position="1"/>
        <end position="35"/>
    </location>
</feature>
<proteinExistence type="predicted"/>
<name>A0ABU1Q508_9PSEU</name>
<evidence type="ECO:0000313" key="3">
    <source>
        <dbReference type="Proteomes" id="UP001268819"/>
    </source>
</evidence>